<dbReference type="Gene3D" id="3.30.70.1290">
    <property type="entry name" value="Transposase IS200-like"/>
    <property type="match status" value="1"/>
</dbReference>
<dbReference type="CDD" id="cd06571">
    <property type="entry name" value="Bac_DnaA_C"/>
    <property type="match status" value="1"/>
</dbReference>
<evidence type="ECO:0000259" key="1">
    <source>
        <dbReference type="SMART" id="SM00760"/>
    </source>
</evidence>
<evidence type="ECO:0008006" key="4">
    <source>
        <dbReference type="Google" id="ProtNLM"/>
    </source>
</evidence>
<dbReference type="GO" id="GO:0006313">
    <property type="term" value="P:DNA transposition"/>
    <property type="evidence" value="ECO:0007669"/>
    <property type="project" value="InterPro"/>
</dbReference>
<accession>A0A0F9EY42</accession>
<sequence length="322" mass="37992">MSRPLRIEYPDAWYHVMNRGRRAEDIFSDEQDYVMFTKLLKETSEMWNIRIAAFCLMPNHYHMLVQTPEANISRGMRHLNGVYTQRYNSRHKCDGQLFRGRYKSILIDTASYLLQAVRYIHRNPLQSGSADRLDAYKWSSHKGYISIAKKWDWLHKNYILSLLSKNRKDWLRYYRKWVSVEKKDEVSEKISGKKWPVCLGPQPFIDRIKEIYGAEKINRDVPSSRELLPDKHRILEVVCKSYDIAASDILKMRRGKMNEARNVVIYLTRRLRRDTLKEIGAQFGIDSDSTVSSVMERMKKKLAGDRKFSLRLDKISGSITKS</sequence>
<gene>
    <name evidence="3" type="ORF">LCGC14_2018970</name>
</gene>
<dbReference type="SUPFAM" id="SSF143422">
    <property type="entry name" value="Transposase IS200-like"/>
    <property type="match status" value="1"/>
</dbReference>
<protein>
    <recommendedName>
        <fullName evidence="4">Transposase IS200-like domain-containing protein</fullName>
    </recommendedName>
</protein>
<dbReference type="SUPFAM" id="SSF48295">
    <property type="entry name" value="TrpR-like"/>
    <property type="match status" value="1"/>
</dbReference>
<dbReference type="GO" id="GO:0006275">
    <property type="term" value="P:regulation of DNA replication"/>
    <property type="evidence" value="ECO:0007669"/>
    <property type="project" value="InterPro"/>
</dbReference>
<reference evidence="3" key="1">
    <citation type="journal article" date="2015" name="Nature">
        <title>Complex archaea that bridge the gap between prokaryotes and eukaryotes.</title>
        <authorList>
            <person name="Spang A."/>
            <person name="Saw J.H."/>
            <person name="Jorgensen S.L."/>
            <person name="Zaremba-Niedzwiedzka K."/>
            <person name="Martijn J."/>
            <person name="Lind A.E."/>
            <person name="van Eijk R."/>
            <person name="Schleper C."/>
            <person name="Guy L."/>
            <person name="Ettema T.J."/>
        </authorList>
    </citation>
    <scope>NUCLEOTIDE SEQUENCE</scope>
</reference>
<dbReference type="PANTHER" id="PTHR34322">
    <property type="entry name" value="TRANSPOSASE, Y1_TNP DOMAIN-CONTAINING"/>
    <property type="match status" value="1"/>
</dbReference>
<dbReference type="Gene3D" id="1.10.1750.10">
    <property type="match status" value="1"/>
</dbReference>
<dbReference type="Pfam" id="PF08299">
    <property type="entry name" value="Bac_DnaA_C"/>
    <property type="match status" value="1"/>
</dbReference>
<dbReference type="AlphaFoldDB" id="A0A0F9EY42"/>
<dbReference type="PANTHER" id="PTHR34322:SF2">
    <property type="entry name" value="TRANSPOSASE IS200-LIKE DOMAIN-CONTAINING PROTEIN"/>
    <property type="match status" value="1"/>
</dbReference>
<dbReference type="SMART" id="SM00760">
    <property type="entry name" value="Bac_DnaA_C"/>
    <property type="match status" value="1"/>
</dbReference>
<dbReference type="InterPro" id="IPR013159">
    <property type="entry name" value="DnaA_C"/>
</dbReference>
<dbReference type="InterPro" id="IPR036515">
    <property type="entry name" value="Transposase_17_sf"/>
</dbReference>
<dbReference type="InterPro" id="IPR010921">
    <property type="entry name" value="Trp_repressor/repl_initiator"/>
</dbReference>
<organism evidence="3">
    <name type="scientific">marine sediment metagenome</name>
    <dbReference type="NCBI Taxonomy" id="412755"/>
    <lineage>
        <taxon>unclassified sequences</taxon>
        <taxon>metagenomes</taxon>
        <taxon>ecological metagenomes</taxon>
    </lineage>
</organism>
<dbReference type="EMBL" id="LAZR01023287">
    <property type="protein sequence ID" value="KKL79023.1"/>
    <property type="molecule type" value="Genomic_DNA"/>
</dbReference>
<proteinExistence type="predicted"/>
<evidence type="ECO:0000313" key="3">
    <source>
        <dbReference type="EMBL" id="KKL79023.1"/>
    </source>
</evidence>
<dbReference type="SMART" id="SM01321">
    <property type="entry name" value="Y1_Tnp"/>
    <property type="match status" value="1"/>
</dbReference>
<dbReference type="GO" id="GO:0043565">
    <property type="term" value="F:sequence-specific DNA binding"/>
    <property type="evidence" value="ECO:0007669"/>
    <property type="project" value="InterPro"/>
</dbReference>
<name>A0A0F9EY42_9ZZZZ</name>
<dbReference type="GO" id="GO:0004803">
    <property type="term" value="F:transposase activity"/>
    <property type="evidence" value="ECO:0007669"/>
    <property type="project" value="InterPro"/>
</dbReference>
<dbReference type="GO" id="GO:0005524">
    <property type="term" value="F:ATP binding"/>
    <property type="evidence" value="ECO:0007669"/>
    <property type="project" value="InterPro"/>
</dbReference>
<feature type="domain" description="Chromosomal replication initiator DnaA C-terminal" evidence="1">
    <location>
        <begin position="230"/>
        <end position="298"/>
    </location>
</feature>
<feature type="domain" description="Transposase IS200-like" evidence="2">
    <location>
        <begin position="9"/>
        <end position="123"/>
    </location>
</feature>
<dbReference type="GO" id="GO:0006270">
    <property type="term" value="P:DNA replication initiation"/>
    <property type="evidence" value="ECO:0007669"/>
    <property type="project" value="InterPro"/>
</dbReference>
<comment type="caution">
    <text evidence="3">The sequence shown here is derived from an EMBL/GenBank/DDBJ whole genome shotgun (WGS) entry which is preliminary data.</text>
</comment>
<dbReference type="InterPro" id="IPR002686">
    <property type="entry name" value="Transposase_17"/>
</dbReference>
<dbReference type="Pfam" id="PF01797">
    <property type="entry name" value="Y1_Tnp"/>
    <property type="match status" value="1"/>
</dbReference>
<evidence type="ECO:0000259" key="2">
    <source>
        <dbReference type="SMART" id="SM01321"/>
    </source>
</evidence>